<gene>
    <name evidence="2" type="ORF">OG563_29925</name>
</gene>
<dbReference type="InterPro" id="IPR010621">
    <property type="entry name" value="DUF1214"/>
</dbReference>
<dbReference type="Pfam" id="PF06742">
    <property type="entry name" value="DUF1214"/>
    <property type="match status" value="1"/>
</dbReference>
<evidence type="ECO:0000313" key="3">
    <source>
        <dbReference type="Proteomes" id="UP001432062"/>
    </source>
</evidence>
<dbReference type="InterPro" id="IPR037049">
    <property type="entry name" value="DUF1214_C_sf"/>
</dbReference>
<dbReference type="Gene3D" id="2.60.120.600">
    <property type="entry name" value="Domain of unknown function DUF1214, C-terminal domain"/>
    <property type="match status" value="1"/>
</dbReference>
<dbReference type="PANTHER" id="PTHR36509">
    <property type="entry name" value="BLL3101 PROTEIN"/>
    <property type="match status" value="1"/>
</dbReference>
<feature type="domain" description="DUF1214" evidence="1">
    <location>
        <begin position="18"/>
        <end position="87"/>
    </location>
</feature>
<organism evidence="2 3">
    <name type="scientific">Nocardia vinacea</name>
    <dbReference type="NCBI Taxonomy" id="96468"/>
    <lineage>
        <taxon>Bacteria</taxon>
        <taxon>Bacillati</taxon>
        <taxon>Actinomycetota</taxon>
        <taxon>Actinomycetes</taxon>
        <taxon>Mycobacteriales</taxon>
        <taxon>Nocardiaceae</taxon>
        <taxon>Nocardia</taxon>
    </lineage>
</organism>
<evidence type="ECO:0000313" key="2">
    <source>
        <dbReference type="EMBL" id="WUV43430.1"/>
    </source>
</evidence>
<proteinExistence type="predicted"/>
<reference evidence="2" key="1">
    <citation type="submission" date="2022-10" db="EMBL/GenBank/DDBJ databases">
        <title>The complete genomes of actinobacterial strains from the NBC collection.</title>
        <authorList>
            <person name="Joergensen T.S."/>
            <person name="Alvarez Arevalo M."/>
            <person name="Sterndorff E.B."/>
            <person name="Faurdal D."/>
            <person name="Vuksanovic O."/>
            <person name="Mourched A.-S."/>
            <person name="Charusanti P."/>
            <person name="Shaw S."/>
            <person name="Blin K."/>
            <person name="Weber T."/>
        </authorList>
    </citation>
    <scope>NUCLEOTIDE SEQUENCE</scope>
    <source>
        <strain evidence="2">NBC_01482</strain>
    </source>
</reference>
<dbReference type="SUPFAM" id="SSF160935">
    <property type="entry name" value="VPA0735-like"/>
    <property type="match status" value="1"/>
</dbReference>
<accession>A0ABZ1YN63</accession>
<name>A0ABZ1YN63_9NOCA</name>
<evidence type="ECO:0000259" key="1">
    <source>
        <dbReference type="Pfam" id="PF06742"/>
    </source>
</evidence>
<dbReference type="PANTHER" id="PTHR36509:SF2">
    <property type="entry name" value="BLL3101 PROTEIN"/>
    <property type="match status" value="1"/>
</dbReference>
<sequence length="104" mass="10928">MNVSRRTALGLPVTGIGLAAYDADSYLVPNTANIYAIGHQVPVAPNSDGSVEIAVQHEDPGTSVPAGNWLPTASGQVWLTMRLYAPKGIAIDGHWQPPVLTVVL</sequence>
<protein>
    <submittedName>
        <fullName evidence="2">DUF1214 domain-containing protein</fullName>
    </submittedName>
</protein>
<dbReference type="RefSeq" id="WP_329405878.1">
    <property type="nucleotide sequence ID" value="NZ_CP109441.1"/>
</dbReference>
<keyword evidence="3" id="KW-1185">Reference proteome</keyword>
<dbReference type="EMBL" id="CP109441">
    <property type="protein sequence ID" value="WUV43430.1"/>
    <property type="molecule type" value="Genomic_DNA"/>
</dbReference>
<dbReference type="Proteomes" id="UP001432062">
    <property type="component" value="Chromosome"/>
</dbReference>